<protein>
    <submittedName>
        <fullName evidence="1">Uncharacterized protein</fullName>
    </submittedName>
</protein>
<dbReference type="RefSeq" id="WP_143274982.1">
    <property type="nucleotide sequence ID" value="NZ_CATVXE010000024.1"/>
</dbReference>
<accession>A0AAD2AXI0</accession>
<dbReference type="Proteomes" id="UP001190002">
    <property type="component" value="Unassembled WGS sequence"/>
</dbReference>
<evidence type="ECO:0000313" key="1">
    <source>
        <dbReference type="EMBL" id="CAJ0694576.1"/>
    </source>
</evidence>
<sequence>MKLKDLETKLVEKDFDVKFVKVDTDKVKQERIYLNLDKAFSTYFIDFEGKPFLYVYISRQKGFDYSTIKTFSEEVLNEENSKCRSAKLKILNILKQEGIEGVEFYENESDVPLKPASKKKKIEL</sequence>
<gene>
    <name evidence="1" type="ORF">R77591_04274</name>
</gene>
<reference evidence="1" key="1">
    <citation type="submission" date="2023-07" db="EMBL/GenBank/DDBJ databases">
        <authorList>
            <person name="Peeters C."/>
        </authorList>
    </citation>
    <scope>NUCLEOTIDE SEQUENCE</scope>
    <source>
        <strain evidence="1">R-77591</strain>
    </source>
</reference>
<proteinExistence type="predicted"/>
<organism evidence="1 2">
    <name type="scientific">Ralstonia mannitolilytica</name>
    <dbReference type="NCBI Taxonomy" id="105219"/>
    <lineage>
        <taxon>Bacteria</taxon>
        <taxon>Pseudomonadati</taxon>
        <taxon>Pseudomonadota</taxon>
        <taxon>Betaproteobacteria</taxon>
        <taxon>Burkholderiales</taxon>
        <taxon>Burkholderiaceae</taxon>
        <taxon>Ralstonia</taxon>
    </lineage>
</organism>
<dbReference type="EMBL" id="CATVXE010000024">
    <property type="protein sequence ID" value="CAJ0694576.1"/>
    <property type="molecule type" value="Genomic_DNA"/>
</dbReference>
<evidence type="ECO:0000313" key="2">
    <source>
        <dbReference type="Proteomes" id="UP001190002"/>
    </source>
</evidence>
<dbReference type="AlphaFoldDB" id="A0AAD2AXI0"/>
<comment type="caution">
    <text evidence="1">The sequence shown here is derived from an EMBL/GenBank/DDBJ whole genome shotgun (WGS) entry which is preliminary data.</text>
</comment>
<name>A0AAD2AXI0_9RALS</name>